<dbReference type="HAMAP" id="MF_00688">
    <property type="entry name" value="Leu_Phe_trans"/>
    <property type="match status" value="1"/>
</dbReference>
<name>A0ABW0JUX2_9GAMM</name>
<dbReference type="Gene3D" id="3.40.630.70">
    <property type="entry name" value="Leucyl/phenylalanyl-tRNA-protein transferase, C-terminal domain"/>
    <property type="match status" value="1"/>
</dbReference>
<dbReference type="EC" id="2.3.2.6" evidence="4"/>
<evidence type="ECO:0000256" key="4">
    <source>
        <dbReference type="HAMAP-Rule" id="MF_00688"/>
    </source>
</evidence>
<keyword evidence="6" id="KW-1185">Reference proteome</keyword>
<dbReference type="InterPro" id="IPR004616">
    <property type="entry name" value="Leu/Phe-tRNA_Trfase"/>
</dbReference>
<dbReference type="Gene3D" id="3.30.70.3550">
    <property type="entry name" value="Leucyl/phenylalanyl-tRNA-protein transferase, N-terminal domain"/>
    <property type="match status" value="1"/>
</dbReference>
<dbReference type="InterPro" id="IPR042203">
    <property type="entry name" value="Leu/Phe-tRNA_Trfase_C"/>
</dbReference>
<dbReference type="InterPro" id="IPR016181">
    <property type="entry name" value="Acyl_CoA_acyltransferase"/>
</dbReference>
<evidence type="ECO:0000313" key="5">
    <source>
        <dbReference type="EMBL" id="MFC5439907.1"/>
    </source>
</evidence>
<dbReference type="Proteomes" id="UP001596018">
    <property type="component" value="Unassembled WGS sequence"/>
</dbReference>
<evidence type="ECO:0000256" key="3">
    <source>
        <dbReference type="ARBA" id="ARBA00023315"/>
    </source>
</evidence>
<dbReference type="EMBL" id="JBHSMM010000001">
    <property type="protein sequence ID" value="MFC5439907.1"/>
    <property type="molecule type" value="Genomic_DNA"/>
</dbReference>
<comment type="catalytic activity">
    <reaction evidence="4">
        <text>N-terminal L-arginyl-[protein] + L-leucyl-tRNA(Leu) = N-terminal L-leucyl-L-arginyl-[protein] + tRNA(Leu) + H(+)</text>
        <dbReference type="Rhea" id="RHEA:50416"/>
        <dbReference type="Rhea" id="RHEA-COMP:9613"/>
        <dbReference type="Rhea" id="RHEA-COMP:9622"/>
        <dbReference type="Rhea" id="RHEA-COMP:12672"/>
        <dbReference type="Rhea" id="RHEA-COMP:12673"/>
        <dbReference type="ChEBI" id="CHEBI:15378"/>
        <dbReference type="ChEBI" id="CHEBI:64719"/>
        <dbReference type="ChEBI" id="CHEBI:78442"/>
        <dbReference type="ChEBI" id="CHEBI:78494"/>
        <dbReference type="ChEBI" id="CHEBI:133044"/>
        <dbReference type="EC" id="2.3.2.6"/>
    </reaction>
</comment>
<proteinExistence type="inferred from homology"/>
<organism evidence="5 6">
    <name type="scientific">Rhodanobacter ginsenosidimutans</name>
    <dbReference type="NCBI Taxonomy" id="490571"/>
    <lineage>
        <taxon>Bacteria</taxon>
        <taxon>Pseudomonadati</taxon>
        <taxon>Pseudomonadota</taxon>
        <taxon>Gammaproteobacteria</taxon>
        <taxon>Lysobacterales</taxon>
        <taxon>Rhodanobacteraceae</taxon>
        <taxon>Rhodanobacter</taxon>
    </lineage>
</organism>
<comment type="subcellular location">
    <subcellularLocation>
        <location evidence="4">Cytoplasm</location>
    </subcellularLocation>
</comment>
<protein>
    <recommendedName>
        <fullName evidence="4">Leucyl/phenylalanyl-tRNA--protein transferase</fullName>
        <ecNumber evidence="4">2.3.2.6</ecNumber>
    </recommendedName>
    <alternativeName>
        <fullName evidence="4">L/F-transferase</fullName>
    </alternativeName>
    <alternativeName>
        <fullName evidence="4">Leucyltransferase</fullName>
    </alternativeName>
    <alternativeName>
        <fullName evidence="4">Phenyalanyltransferase</fullName>
    </alternativeName>
</protein>
<gene>
    <name evidence="4 5" type="primary">aat</name>
    <name evidence="5" type="ORF">ACFPK0_07775</name>
</gene>
<accession>A0ABW0JUX2</accession>
<dbReference type="SUPFAM" id="SSF55729">
    <property type="entry name" value="Acyl-CoA N-acyltransferases (Nat)"/>
    <property type="match status" value="1"/>
</dbReference>
<comment type="caution">
    <text evidence="5">The sequence shown here is derived from an EMBL/GenBank/DDBJ whole genome shotgun (WGS) entry which is preliminary data.</text>
</comment>
<comment type="catalytic activity">
    <reaction evidence="4">
        <text>N-terminal L-lysyl-[protein] + L-leucyl-tRNA(Leu) = N-terminal L-leucyl-L-lysyl-[protein] + tRNA(Leu) + H(+)</text>
        <dbReference type="Rhea" id="RHEA:12340"/>
        <dbReference type="Rhea" id="RHEA-COMP:9613"/>
        <dbReference type="Rhea" id="RHEA-COMP:9622"/>
        <dbReference type="Rhea" id="RHEA-COMP:12670"/>
        <dbReference type="Rhea" id="RHEA-COMP:12671"/>
        <dbReference type="ChEBI" id="CHEBI:15378"/>
        <dbReference type="ChEBI" id="CHEBI:65249"/>
        <dbReference type="ChEBI" id="CHEBI:78442"/>
        <dbReference type="ChEBI" id="CHEBI:78494"/>
        <dbReference type="ChEBI" id="CHEBI:133043"/>
        <dbReference type="EC" id="2.3.2.6"/>
    </reaction>
</comment>
<keyword evidence="1 4" id="KW-0963">Cytoplasm</keyword>
<dbReference type="PANTHER" id="PTHR30098:SF2">
    <property type="entry name" value="LEUCYL_PHENYLALANYL-TRNA--PROTEIN TRANSFERASE"/>
    <property type="match status" value="1"/>
</dbReference>
<reference evidence="6" key="1">
    <citation type="journal article" date="2019" name="Int. J. Syst. Evol. Microbiol.">
        <title>The Global Catalogue of Microorganisms (GCM) 10K type strain sequencing project: providing services to taxonomists for standard genome sequencing and annotation.</title>
        <authorList>
            <consortium name="The Broad Institute Genomics Platform"/>
            <consortium name="The Broad Institute Genome Sequencing Center for Infectious Disease"/>
            <person name="Wu L."/>
            <person name="Ma J."/>
        </authorList>
    </citation>
    <scope>NUCLEOTIDE SEQUENCE [LARGE SCALE GENOMIC DNA]</scope>
    <source>
        <strain evidence="6">KACC 12822</strain>
    </source>
</reference>
<keyword evidence="3 4" id="KW-0012">Acyltransferase</keyword>
<dbReference type="RefSeq" id="WP_056079531.1">
    <property type="nucleotide sequence ID" value="NZ_JALBWS010000014.1"/>
</dbReference>
<comment type="function">
    <text evidence="4">Functions in the N-end rule pathway of protein degradation where it conjugates Leu, Phe and, less efficiently, Met from aminoacyl-tRNAs to the N-termini of proteins containing an N-terminal arginine or lysine.</text>
</comment>
<evidence type="ECO:0000256" key="2">
    <source>
        <dbReference type="ARBA" id="ARBA00022679"/>
    </source>
</evidence>
<keyword evidence="2 4" id="KW-0808">Transferase</keyword>
<evidence type="ECO:0000256" key="1">
    <source>
        <dbReference type="ARBA" id="ARBA00022490"/>
    </source>
</evidence>
<evidence type="ECO:0000313" key="6">
    <source>
        <dbReference type="Proteomes" id="UP001596018"/>
    </source>
</evidence>
<dbReference type="PANTHER" id="PTHR30098">
    <property type="entry name" value="LEUCYL/PHENYLALANYL-TRNA--PROTEIN TRANSFERASE"/>
    <property type="match status" value="1"/>
</dbReference>
<sequence>MIRLPLLDPDAPASFPDPRQALTEPNGLLAFGGDLSPTRLLAAYGKGIFPWFSDGEPILWWSPDPRCVLHTQDLRINRSLRRQLAGKHWHLTLDHAFDAVVRGCAAPRRDASGTWIVPAMVDAYNRLYHLGHAHSLEVWEGTQLIGGIYGIALGQLFCGESMFSRQSGASKLALVALAKLLHGWDFPLIDTQVANAHTVSLGAVEIPRAQYLQDVATLRRRPGQPGNWAAFTDELIQPCK</sequence>
<comment type="similarity">
    <text evidence="4">Belongs to the L/F-transferase family.</text>
</comment>
<dbReference type="Pfam" id="PF03588">
    <property type="entry name" value="Leu_Phe_trans"/>
    <property type="match status" value="1"/>
</dbReference>
<dbReference type="InterPro" id="IPR042221">
    <property type="entry name" value="Leu/Phe-tRNA_Trfase_N"/>
</dbReference>
<dbReference type="NCBIfam" id="TIGR00667">
    <property type="entry name" value="aat"/>
    <property type="match status" value="1"/>
</dbReference>
<dbReference type="GO" id="GO:0008914">
    <property type="term" value="F:leucyl-tRNA--protein transferase activity"/>
    <property type="evidence" value="ECO:0007669"/>
    <property type="project" value="UniProtKB-EC"/>
</dbReference>
<comment type="catalytic activity">
    <reaction evidence="4">
        <text>L-phenylalanyl-tRNA(Phe) + an N-terminal L-alpha-aminoacyl-[protein] = an N-terminal L-phenylalanyl-L-alpha-aminoacyl-[protein] + tRNA(Phe)</text>
        <dbReference type="Rhea" id="RHEA:43632"/>
        <dbReference type="Rhea" id="RHEA-COMP:9668"/>
        <dbReference type="Rhea" id="RHEA-COMP:9699"/>
        <dbReference type="Rhea" id="RHEA-COMP:10636"/>
        <dbReference type="Rhea" id="RHEA-COMP:10637"/>
        <dbReference type="ChEBI" id="CHEBI:78442"/>
        <dbReference type="ChEBI" id="CHEBI:78531"/>
        <dbReference type="ChEBI" id="CHEBI:78597"/>
        <dbReference type="ChEBI" id="CHEBI:83561"/>
        <dbReference type="EC" id="2.3.2.6"/>
    </reaction>
</comment>